<evidence type="ECO:0000256" key="4">
    <source>
        <dbReference type="ARBA" id="ARBA00023163"/>
    </source>
</evidence>
<reference evidence="8 9" key="1">
    <citation type="submission" date="2016-09" db="EMBL/GenBank/DDBJ databases">
        <title>Aspergillus awamori IFM 58123T.</title>
        <authorList>
            <person name="Kusuya Y."/>
            <person name="Shimizu M."/>
            <person name="Takahashi H."/>
            <person name="Yaguchi T."/>
        </authorList>
    </citation>
    <scope>NUCLEOTIDE SEQUENCE [LARGE SCALE GENOMIC DNA]</scope>
    <source>
        <strain evidence="8 9">IFM 58123</strain>
    </source>
</reference>
<dbReference type="GO" id="GO:0000981">
    <property type="term" value="F:DNA-binding transcription factor activity, RNA polymerase II-specific"/>
    <property type="evidence" value="ECO:0007669"/>
    <property type="project" value="InterPro"/>
</dbReference>
<gene>
    <name evidence="8" type="ORF">AAWM_08875</name>
</gene>
<dbReference type="STRING" id="105351.A0A401L392"/>
<evidence type="ECO:0000256" key="5">
    <source>
        <dbReference type="ARBA" id="ARBA00023242"/>
    </source>
</evidence>
<dbReference type="GO" id="GO:0008270">
    <property type="term" value="F:zinc ion binding"/>
    <property type="evidence" value="ECO:0007669"/>
    <property type="project" value="InterPro"/>
</dbReference>
<keyword evidence="4" id="KW-0804">Transcription</keyword>
<dbReference type="Proteomes" id="UP000286921">
    <property type="component" value="Unassembled WGS sequence"/>
</dbReference>
<dbReference type="InterPro" id="IPR001138">
    <property type="entry name" value="Zn2Cys6_DnaBD"/>
</dbReference>
<proteinExistence type="predicted"/>
<dbReference type="AlphaFoldDB" id="A0A401L392"/>
<evidence type="ECO:0000259" key="7">
    <source>
        <dbReference type="PROSITE" id="PS50048"/>
    </source>
</evidence>
<dbReference type="InterPro" id="IPR007219">
    <property type="entry name" value="XnlR_reg_dom"/>
</dbReference>
<dbReference type="CDD" id="cd00067">
    <property type="entry name" value="GAL4"/>
    <property type="match status" value="1"/>
</dbReference>
<dbReference type="GO" id="GO:0006351">
    <property type="term" value="P:DNA-templated transcription"/>
    <property type="evidence" value="ECO:0007669"/>
    <property type="project" value="InterPro"/>
</dbReference>
<dbReference type="PANTHER" id="PTHR47431:SF5">
    <property type="entry name" value="ZN(II)2CYS6 TRANSCRIPTION FACTOR (EUROFUNG)"/>
    <property type="match status" value="1"/>
</dbReference>
<evidence type="ECO:0000256" key="1">
    <source>
        <dbReference type="ARBA" id="ARBA00022723"/>
    </source>
</evidence>
<dbReference type="EMBL" id="BDHI01000028">
    <property type="protein sequence ID" value="GCB25990.1"/>
    <property type="molecule type" value="Genomic_DNA"/>
</dbReference>
<evidence type="ECO:0000256" key="3">
    <source>
        <dbReference type="ARBA" id="ARBA00023125"/>
    </source>
</evidence>
<keyword evidence="2" id="KW-0805">Transcription regulation</keyword>
<dbReference type="SUPFAM" id="SSF57701">
    <property type="entry name" value="Zn2/Cys6 DNA-binding domain"/>
    <property type="match status" value="1"/>
</dbReference>
<keyword evidence="9" id="KW-1185">Reference proteome</keyword>
<comment type="caution">
    <text evidence="8">The sequence shown here is derived from an EMBL/GenBank/DDBJ whole genome shotgun (WGS) entry which is preliminary data.</text>
</comment>
<evidence type="ECO:0000256" key="2">
    <source>
        <dbReference type="ARBA" id="ARBA00023015"/>
    </source>
</evidence>
<feature type="compositionally biased region" description="Low complexity" evidence="6">
    <location>
        <begin position="95"/>
        <end position="105"/>
    </location>
</feature>
<dbReference type="PROSITE" id="PS00463">
    <property type="entry name" value="ZN2_CY6_FUNGAL_1"/>
    <property type="match status" value="1"/>
</dbReference>
<dbReference type="CDD" id="cd12148">
    <property type="entry name" value="fungal_TF_MHR"/>
    <property type="match status" value="1"/>
</dbReference>
<dbReference type="PANTHER" id="PTHR47431">
    <property type="entry name" value="ZN(II)2CYS6 TRANSCRIPTION FACTOR (EUROFUNG)-RELATED"/>
    <property type="match status" value="1"/>
</dbReference>
<name>A0A401L392_ASPAW</name>
<feature type="region of interest" description="Disordered" evidence="6">
    <location>
        <begin position="62"/>
        <end position="106"/>
    </location>
</feature>
<dbReference type="PROSITE" id="PS50048">
    <property type="entry name" value="ZN2_CY6_FUNGAL_2"/>
    <property type="match status" value="1"/>
</dbReference>
<feature type="domain" description="Zn(2)-C6 fungal-type" evidence="7">
    <location>
        <begin position="26"/>
        <end position="55"/>
    </location>
</feature>
<organism evidence="8 9">
    <name type="scientific">Aspergillus awamori</name>
    <name type="common">Black koji mold</name>
    <dbReference type="NCBI Taxonomy" id="105351"/>
    <lineage>
        <taxon>Eukaryota</taxon>
        <taxon>Fungi</taxon>
        <taxon>Dikarya</taxon>
        <taxon>Ascomycota</taxon>
        <taxon>Pezizomycotina</taxon>
        <taxon>Eurotiomycetes</taxon>
        <taxon>Eurotiomycetidae</taxon>
        <taxon>Eurotiales</taxon>
        <taxon>Aspergillaceae</taxon>
        <taxon>Aspergillus</taxon>
    </lineage>
</organism>
<dbReference type="Pfam" id="PF04082">
    <property type="entry name" value="Fungal_trans"/>
    <property type="match status" value="1"/>
</dbReference>
<keyword evidence="1" id="KW-0479">Metal-binding</keyword>
<keyword evidence="3" id="KW-0238">DNA-binding</keyword>
<sequence length="748" mass="82553">MGSPKTFLDVSRPGHRRFCKPPVKVACLSCRTLRVRCDGQERCSNCVAKDTICCYVPSKRGGPRNCQNRKRKRASTPPTTVSDAPDEGYQTQKKGSPIIEGPPSSSDDDGWLNQLLSLGAPGAGLRSVESSVTEMEQIFDSIFMVDEPPMVPEPTVPPPDLLQTYASDEDILDAYYVFIHLYYPILPPPERVPVYNRPLSERSPFRPHSPLSLAISAILALIPHPEVKQPSRSEYVKLRRDLAHSFAQSALEAVETDLELLDSSVDPSKALSDGAPQYQRRGFHNKVPVCLEAVLALVLLSVYEYAQRGNINKMCNRAGQALTAAMSMSLHEMVDEDEYSEARRRAWWITYLTVCQGSIVSGMPPAINPYDPRFVTPIPEGWKLLIEAQQTILEATTFVHDLDLTTKSHFNASWVPQRMTELDNQITCLLHPCRVSIHDSTKKSPVTSQDSPDVVALHTIRHIAEIKLHSARIKTHRFCAFQDIPVFRKRHCDLDAAAGPRCCRVQAAEDSRPPTSSPDSFLSSVLSEPAAIDFPFSAHASSKICLHAALNIVSLLDSLPYPNPTNEIPLTRPPYLSRNSRVEIPRMMPTFACCAMQSSYAMIMLCLKARAMREPVGNDLTVSSSRSLGGFLDELRQSLRQVSKALGNYAIAFEALNGMRGSIWSSSSKVVVVAKSSAAAVPIRDVDIRYIHYLSALRATANCRNDLTSRNSLLLPHMSSSLLPAAPALAYTASQSATSNPYNAPLCL</sequence>
<dbReference type="Gene3D" id="4.10.240.10">
    <property type="entry name" value="Zn(2)-C6 fungal-type DNA-binding domain"/>
    <property type="match status" value="1"/>
</dbReference>
<evidence type="ECO:0000313" key="8">
    <source>
        <dbReference type="EMBL" id="GCB25990.1"/>
    </source>
</evidence>
<evidence type="ECO:0000256" key="6">
    <source>
        <dbReference type="SAM" id="MobiDB-lite"/>
    </source>
</evidence>
<dbReference type="GO" id="GO:0003677">
    <property type="term" value="F:DNA binding"/>
    <property type="evidence" value="ECO:0007669"/>
    <property type="project" value="UniProtKB-KW"/>
</dbReference>
<protein>
    <submittedName>
        <fullName evidence="8">Maltose fermentation regulatory protein MAL13</fullName>
    </submittedName>
</protein>
<dbReference type="SMART" id="SM00066">
    <property type="entry name" value="GAL4"/>
    <property type="match status" value="1"/>
</dbReference>
<dbReference type="InterPro" id="IPR036864">
    <property type="entry name" value="Zn2-C6_fun-type_DNA-bd_sf"/>
</dbReference>
<dbReference type="Pfam" id="PF00172">
    <property type="entry name" value="Zn_clus"/>
    <property type="match status" value="1"/>
</dbReference>
<accession>A0A401L392</accession>
<keyword evidence="5" id="KW-0539">Nucleus</keyword>
<evidence type="ECO:0000313" key="9">
    <source>
        <dbReference type="Proteomes" id="UP000286921"/>
    </source>
</evidence>